<feature type="compositionally biased region" description="Acidic residues" evidence="1">
    <location>
        <begin position="168"/>
        <end position="178"/>
    </location>
</feature>
<feature type="compositionally biased region" description="Basic residues" evidence="1">
    <location>
        <begin position="182"/>
        <end position="193"/>
    </location>
</feature>
<dbReference type="Pfam" id="PF13422">
    <property type="entry name" value="DUF4110"/>
    <property type="match status" value="1"/>
</dbReference>
<dbReference type="Proteomes" id="UP000574390">
    <property type="component" value="Unassembled WGS sequence"/>
</dbReference>
<comment type="caution">
    <text evidence="3">The sequence shown here is derived from an EMBL/GenBank/DDBJ whole genome shotgun (WGS) entry which is preliminary data.</text>
</comment>
<accession>A0A7J6RD72</accession>
<evidence type="ECO:0000259" key="2">
    <source>
        <dbReference type="Pfam" id="PF13422"/>
    </source>
</evidence>
<feature type="region of interest" description="Disordered" evidence="1">
    <location>
        <begin position="168"/>
        <end position="202"/>
    </location>
</feature>
<feature type="non-terminal residue" evidence="3">
    <location>
        <position position="202"/>
    </location>
</feature>
<proteinExistence type="predicted"/>
<reference evidence="3 4" key="1">
    <citation type="submission" date="2020-04" db="EMBL/GenBank/DDBJ databases">
        <title>Perkinsus olseni comparative genomics.</title>
        <authorList>
            <person name="Bogema D.R."/>
        </authorList>
    </citation>
    <scope>NUCLEOTIDE SEQUENCE [LARGE SCALE GENOMIC DNA]</scope>
    <source>
        <strain evidence="3">ATCC PRA-205</strain>
    </source>
</reference>
<evidence type="ECO:0000256" key="1">
    <source>
        <dbReference type="SAM" id="MobiDB-lite"/>
    </source>
</evidence>
<dbReference type="AlphaFoldDB" id="A0A7J6RD72"/>
<evidence type="ECO:0000313" key="3">
    <source>
        <dbReference type="EMBL" id="KAF4717620.1"/>
    </source>
</evidence>
<sequence>ELGWDIRAGSDDELSDDDEGEEGDGDLDDADWSSSGESSDDDEEEEDEAELLQQQQKQEEDKKKKASRKSAKLRERMEEIRSQWDLKEEYTPRLEESLRDFAKRTMDHWAEVQEAKMIEEAKGSGDMDNAELRRAIMDRKEVRRLAFSLAEERFNEVRDVLVELKEMEEEQAACEEDDDTHHHHHHHHKHKSSKSGSKKEKK</sequence>
<protein>
    <recommendedName>
        <fullName evidence="2">DUF4110 domain-containing protein</fullName>
    </recommendedName>
</protein>
<feature type="compositionally biased region" description="Acidic residues" evidence="1">
    <location>
        <begin position="11"/>
        <end position="31"/>
    </location>
</feature>
<organism evidence="3 4">
    <name type="scientific">Perkinsus olseni</name>
    <name type="common">Perkinsus atlanticus</name>
    <dbReference type="NCBI Taxonomy" id="32597"/>
    <lineage>
        <taxon>Eukaryota</taxon>
        <taxon>Sar</taxon>
        <taxon>Alveolata</taxon>
        <taxon>Perkinsozoa</taxon>
        <taxon>Perkinsea</taxon>
        <taxon>Perkinsida</taxon>
        <taxon>Perkinsidae</taxon>
        <taxon>Perkinsus</taxon>
    </lineage>
</organism>
<feature type="domain" description="DUF4110" evidence="2">
    <location>
        <begin position="89"/>
        <end position="184"/>
    </location>
</feature>
<feature type="region of interest" description="Disordered" evidence="1">
    <location>
        <begin position="1"/>
        <end position="78"/>
    </location>
</feature>
<feature type="compositionally biased region" description="Acidic residues" evidence="1">
    <location>
        <begin position="38"/>
        <end position="50"/>
    </location>
</feature>
<dbReference type="InterPro" id="IPR025183">
    <property type="entry name" value="DUF4110"/>
</dbReference>
<dbReference type="EMBL" id="JABANM010023593">
    <property type="protein sequence ID" value="KAF4717620.1"/>
    <property type="molecule type" value="Genomic_DNA"/>
</dbReference>
<evidence type="ECO:0000313" key="4">
    <source>
        <dbReference type="Proteomes" id="UP000574390"/>
    </source>
</evidence>
<gene>
    <name evidence="3" type="ORF">FOZ62_007946</name>
</gene>
<name>A0A7J6RD72_PEROL</name>